<dbReference type="CDD" id="cd00071">
    <property type="entry name" value="GMPK"/>
    <property type="match status" value="1"/>
</dbReference>
<organism evidence="11 12">
    <name type="scientific">Flavihumibacter fluminis</name>
    <dbReference type="NCBI Taxonomy" id="2909236"/>
    <lineage>
        <taxon>Bacteria</taxon>
        <taxon>Pseudomonadati</taxon>
        <taxon>Bacteroidota</taxon>
        <taxon>Chitinophagia</taxon>
        <taxon>Chitinophagales</taxon>
        <taxon>Chitinophagaceae</taxon>
        <taxon>Flavihumibacter</taxon>
    </lineage>
</organism>
<keyword evidence="9" id="KW-0963">Cytoplasm</keyword>
<dbReference type="InterPro" id="IPR008145">
    <property type="entry name" value="GK/Ca_channel_bsu"/>
</dbReference>
<evidence type="ECO:0000259" key="10">
    <source>
        <dbReference type="PROSITE" id="PS50052"/>
    </source>
</evidence>
<protein>
    <recommendedName>
        <fullName evidence="3 9">Guanylate kinase</fullName>
        <ecNumber evidence="2 9">2.7.4.8</ecNumber>
    </recommendedName>
    <alternativeName>
        <fullName evidence="8 9">GMP kinase</fullName>
    </alternativeName>
</protein>
<feature type="domain" description="Guanylate kinase-like" evidence="10">
    <location>
        <begin position="6"/>
        <end position="186"/>
    </location>
</feature>
<keyword evidence="12" id="KW-1185">Reference proteome</keyword>
<dbReference type="PANTHER" id="PTHR23117:SF13">
    <property type="entry name" value="GUANYLATE KINASE"/>
    <property type="match status" value="1"/>
</dbReference>
<evidence type="ECO:0000256" key="7">
    <source>
        <dbReference type="ARBA" id="ARBA00022840"/>
    </source>
</evidence>
<keyword evidence="6 9" id="KW-0418">Kinase</keyword>
<evidence type="ECO:0000313" key="12">
    <source>
        <dbReference type="Proteomes" id="UP001200145"/>
    </source>
</evidence>
<dbReference type="PROSITE" id="PS50052">
    <property type="entry name" value="GUANYLATE_KINASE_2"/>
    <property type="match status" value="1"/>
</dbReference>
<proteinExistence type="inferred from homology"/>
<feature type="binding site" evidence="9">
    <location>
        <begin position="13"/>
        <end position="20"/>
    </location>
    <ligand>
        <name>ATP</name>
        <dbReference type="ChEBI" id="CHEBI:30616"/>
    </ligand>
</feature>
<dbReference type="InterPro" id="IPR017665">
    <property type="entry name" value="Guanylate_kinase"/>
</dbReference>
<dbReference type="PANTHER" id="PTHR23117">
    <property type="entry name" value="GUANYLATE KINASE-RELATED"/>
    <property type="match status" value="1"/>
</dbReference>
<comment type="caution">
    <text evidence="11">The sequence shown here is derived from an EMBL/GenBank/DDBJ whole genome shotgun (WGS) entry which is preliminary data.</text>
</comment>
<dbReference type="EC" id="2.7.4.8" evidence="2 9"/>
<reference evidence="11 12" key="1">
    <citation type="submission" date="2022-01" db="EMBL/GenBank/DDBJ databases">
        <title>Flavihumibacter sp. nov., isolated from sediment of a river.</title>
        <authorList>
            <person name="Liu H."/>
        </authorList>
    </citation>
    <scope>NUCLEOTIDE SEQUENCE [LARGE SCALE GENOMIC DNA]</scope>
    <source>
        <strain evidence="11 12">RY-1</strain>
    </source>
</reference>
<comment type="subcellular location">
    <subcellularLocation>
        <location evidence="9">Cytoplasm</location>
    </subcellularLocation>
</comment>
<dbReference type="InterPro" id="IPR027417">
    <property type="entry name" value="P-loop_NTPase"/>
</dbReference>
<keyword evidence="4 9" id="KW-0808">Transferase</keyword>
<sequence>MEYSNKKIIIITAPSGAGKTSITRYLLKQFPQLAFSISAATRSPRGMEQHGKDYYFMSVEEFKNHIRQNDFMEWEMVYEGKYYGTLKSEMERIWSLHQVPMLDIDVKGAIHIQQQYPHNSLSLFIEPPSVEELQKRLVSRGTESAESLAARVNKASYEIGFKHHFDHVIVNDQLEKACQEAAALIGSFLNR</sequence>
<keyword evidence="7 9" id="KW-0067">ATP-binding</keyword>
<gene>
    <name evidence="9 11" type="primary">gmk</name>
    <name evidence="11" type="ORF">L0U88_19995</name>
</gene>
<dbReference type="HAMAP" id="MF_00328">
    <property type="entry name" value="Guanylate_kinase"/>
    <property type="match status" value="1"/>
</dbReference>
<dbReference type="RefSeq" id="WP_234868538.1">
    <property type="nucleotide sequence ID" value="NZ_JAKEVY010000007.1"/>
</dbReference>
<evidence type="ECO:0000256" key="6">
    <source>
        <dbReference type="ARBA" id="ARBA00022777"/>
    </source>
</evidence>
<dbReference type="SMART" id="SM00072">
    <property type="entry name" value="GuKc"/>
    <property type="match status" value="1"/>
</dbReference>
<dbReference type="NCBIfam" id="TIGR03263">
    <property type="entry name" value="guanyl_kin"/>
    <property type="match status" value="1"/>
</dbReference>
<evidence type="ECO:0000256" key="1">
    <source>
        <dbReference type="ARBA" id="ARBA00005790"/>
    </source>
</evidence>
<accession>A0ABS9BQ25</accession>
<dbReference type="GO" id="GO:0004385">
    <property type="term" value="F:GMP kinase activity"/>
    <property type="evidence" value="ECO:0007669"/>
    <property type="project" value="UniProtKB-EC"/>
</dbReference>
<dbReference type="Gene3D" id="3.30.63.10">
    <property type="entry name" value="Guanylate Kinase phosphate binding domain"/>
    <property type="match status" value="1"/>
</dbReference>
<comment type="function">
    <text evidence="9">Essential for recycling GMP and indirectly, cGMP.</text>
</comment>
<dbReference type="InterPro" id="IPR008144">
    <property type="entry name" value="Guanylate_kin-like_dom"/>
</dbReference>
<evidence type="ECO:0000256" key="8">
    <source>
        <dbReference type="ARBA" id="ARBA00030128"/>
    </source>
</evidence>
<dbReference type="Gene3D" id="3.40.50.300">
    <property type="entry name" value="P-loop containing nucleotide triphosphate hydrolases"/>
    <property type="match status" value="1"/>
</dbReference>
<evidence type="ECO:0000313" key="11">
    <source>
        <dbReference type="EMBL" id="MCF1716934.1"/>
    </source>
</evidence>
<evidence type="ECO:0000256" key="4">
    <source>
        <dbReference type="ARBA" id="ARBA00022679"/>
    </source>
</evidence>
<dbReference type="EMBL" id="JAKEVY010000007">
    <property type="protein sequence ID" value="MCF1716934.1"/>
    <property type="molecule type" value="Genomic_DNA"/>
</dbReference>
<evidence type="ECO:0000256" key="2">
    <source>
        <dbReference type="ARBA" id="ARBA00012961"/>
    </source>
</evidence>
<comment type="similarity">
    <text evidence="1 9">Belongs to the guanylate kinase family.</text>
</comment>
<evidence type="ECO:0000256" key="5">
    <source>
        <dbReference type="ARBA" id="ARBA00022741"/>
    </source>
</evidence>
<dbReference type="SUPFAM" id="SSF52540">
    <property type="entry name" value="P-loop containing nucleoside triphosphate hydrolases"/>
    <property type="match status" value="1"/>
</dbReference>
<comment type="catalytic activity">
    <reaction evidence="9">
        <text>GMP + ATP = GDP + ADP</text>
        <dbReference type="Rhea" id="RHEA:20780"/>
        <dbReference type="ChEBI" id="CHEBI:30616"/>
        <dbReference type="ChEBI" id="CHEBI:58115"/>
        <dbReference type="ChEBI" id="CHEBI:58189"/>
        <dbReference type="ChEBI" id="CHEBI:456216"/>
        <dbReference type="EC" id="2.7.4.8"/>
    </reaction>
</comment>
<evidence type="ECO:0000256" key="9">
    <source>
        <dbReference type="HAMAP-Rule" id="MF_00328"/>
    </source>
</evidence>
<evidence type="ECO:0000256" key="3">
    <source>
        <dbReference type="ARBA" id="ARBA00016296"/>
    </source>
</evidence>
<keyword evidence="5 9" id="KW-0547">Nucleotide-binding</keyword>
<dbReference type="Proteomes" id="UP001200145">
    <property type="component" value="Unassembled WGS sequence"/>
</dbReference>
<name>A0ABS9BQ25_9BACT</name>
<dbReference type="Pfam" id="PF00625">
    <property type="entry name" value="Guanylate_kin"/>
    <property type="match status" value="1"/>
</dbReference>